<sequence length="61" mass="7192">RYIIKFELELFIPTVRTKSSLSYNLRQQRQSSSQSHFESSLNSIELNNDRSSDDLNNEILE</sequence>
<evidence type="ECO:0000313" key="3">
    <source>
        <dbReference type="Proteomes" id="UP000541444"/>
    </source>
</evidence>
<organism evidence="2 3">
    <name type="scientific">Kingdonia uniflora</name>
    <dbReference type="NCBI Taxonomy" id="39325"/>
    <lineage>
        <taxon>Eukaryota</taxon>
        <taxon>Viridiplantae</taxon>
        <taxon>Streptophyta</taxon>
        <taxon>Embryophyta</taxon>
        <taxon>Tracheophyta</taxon>
        <taxon>Spermatophyta</taxon>
        <taxon>Magnoliopsida</taxon>
        <taxon>Ranunculales</taxon>
        <taxon>Circaeasteraceae</taxon>
        <taxon>Kingdonia</taxon>
    </lineage>
</organism>
<dbReference type="Proteomes" id="UP000541444">
    <property type="component" value="Unassembled WGS sequence"/>
</dbReference>
<evidence type="ECO:0000313" key="2">
    <source>
        <dbReference type="EMBL" id="KAF6139999.1"/>
    </source>
</evidence>
<keyword evidence="3" id="KW-1185">Reference proteome</keyword>
<feature type="non-terminal residue" evidence="2">
    <location>
        <position position="61"/>
    </location>
</feature>
<proteinExistence type="predicted"/>
<accession>A0A7J7LBT7</accession>
<dbReference type="AlphaFoldDB" id="A0A7J7LBT7"/>
<comment type="caution">
    <text evidence="2">The sequence shown here is derived from an EMBL/GenBank/DDBJ whole genome shotgun (WGS) entry which is preliminary data.</text>
</comment>
<dbReference type="EMBL" id="JACGCM010002409">
    <property type="protein sequence ID" value="KAF6139999.1"/>
    <property type="molecule type" value="Genomic_DNA"/>
</dbReference>
<feature type="region of interest" description="Disordered" evidence="1">
    <location>
        <begin position="29"/>
        <end position="61"/>
    </location>
</feature>
<evidence type="ECO:0000256" key="1">
    <source>
        <dbReference type="SAM" id="MobiDB-lite"/>
    </source>
</evidence>
<name>A0A7J7LBT7_9MAGN</name>
<reference evidence="2 3" key="1">
    <citation type="journal article" date="2020" name="IScience">
        <title>Genome Sequencing of the Endangered Kingdonia uniflora (Circaeasteraceae, Ranunculales) Reveals Potential Mechanisms of Evolutionary Specialization.</title>
        <authorList>
            <person name="Sun Y."/>
            <person name="Deng T."/>
            <person name="Zhang A."/>
            <person name="Moore M.J."/>
            <person name="Landis J.B."/>
            <person name="Lin N."/>
            <person name="Zhang H."/>
            <person name="Zhang X."/>
            <person name="Huang J."/>
            <person name="Zhang X."/>
            <person name="Sun H."/>
            <person name="Wang H."/>
        </authorList>
    </citation>
    <scope>NUCLEOTIDE SEQUENCE [LARGE SCALE GENOMIC DNA]</scope>
    <source>
        <strain evidence="2">TB1705</strain>
        <tissue evidence="2">Leaf</tissue>
    </source>
</reference>
<protein>
    <submittedName>
        <fullName evidence="2">Uncharacterized protein</fullName>
    </submittedName>
</protein>
<feature type="compositionally biased region" description="Low complexity" evidence="1">
    <location>
        <begin position="29"/>
        <end position="43"/>
    </location>
</feature>
<gene>
    <name evidence="2" type="ORF">GIB67_020390</name>
</gene>